<sequence>MQGLSDYLYQHPILVLLVICHFLSDYHLQSQLIADKKEEEFAYLGLHLLGIAAPLFLVVMCMPKLWLTAVLIFSSHAVIDYFKPKWAHIIKLDRSWIFVLDQLLHLFIILALAARVNQVELPDWLHARQLLLVLFIVLITKPVNIIFKLCFDKFQPAGDKPMDTIVGAGAAIGNLERIVMGVCMVMGQFASIGLVLTAKSIARYNKISESPAFAEYYLIGSLFSVLSVFIAAWLCFF</sequence>
<evidence type="ECO:0000313" key="3">
    <source>
        <dbReference type="Proteomes" id="UP000254461"/>
    </source>
</evidence>
<dbReference type="RefSeq" id="WP_115250935.1">
    <property type="nucleotide sequence ID" value="NZ_UHFF01000002.1"/>
</dbReference>
<dbReference type="Proteomes" id="UP000254461">
    <property type="component" value="Unassembled WGS sequence"/>
</dbReference>
<evidence type="ECO:0000313" key="2">
    <source>
        <dbReference type="EMBL" id="SUN46341.1"/>
    </source>
</evidence>
<feature type="transmembrane region" description="Helical" evidence="1">
    <location>
        <begin position="216"/>
        <end position="236"/>
    </location>
</feature>
<proteinExistence type="predicted"/>
<evidence type="ECO:0000256" key="1">
    <source>
        <dbReference type="SAM" id="Phobius"/>
    </source>
</evidence>
<dbReference type="Pfam" id="PF11750">
    <property type="entry name" value="DUF3307"/>
    <property type="match status" value="1"/>
</dbReference>
<keyword evidence="1" id="KW-1133">Transmembrane helix</keyword>
<accession>A0A380JQG1</accession>
<organism evidence="2 3">
    <name type="scientific">Streptococcus equi subsp. equi</name>
    <dbReference type="NCBI Taxonomy" id="148942"/>
    <lineage>
        <taxon>Bacteria</taxon>
        <taxon>Bacillati</taxon>
        <taxon>Bacillota</taxon>
        <taxon>Bacilli</taxon>
        <taxon>Lactobacillales</taxon>
        <taxon>Streptococcaceae</taxon>
        <taxon>Streptococcus</taxon>
    </lineage>
</organism>
<protein>
    <submittedName>
        <fullName evidence="2">Membrane protein</fullName>
    </submittedName>
</protein>
<reference evidence="2 3" key="1">
    <citation type="submission" date="2018-06" db="EMBL/GenBank/DDBJ databases">
        <authorList>
            <consortium name="Pathogen Informatics"/>
            <person name="Doyle S."/>
        </authorList>
    </citation>
    <scope>NUCLEOTIDE SEQUENCE [LARGE SCALE GENOMIC DNA]</scope>
    <source>
        <strain evidence="2 3">NCTC12092</strain>
    </source>
</reference>
<feature type="transmembrane region" description="Helical" evidence="1">
    <location>
        <begin position="126"/>
        <end position="147"/>
    </location>
</feature>
<dbReference type="AlphaFoldDB" id="A0A380JQG1"/>
<name>A0A380JQG1_9STRE</name>
<gene>
    <name evidence="2" type="ORF">NCTC12092_00979</name>
</gene>
<feature type="transmembrane region" description="Helical" evidence="1">
    <location>
        <begin position="178"/>
        <end position="196"/>
    </location>
</feature>
<dbReference type="EMBL" id="UHFF01000002">
    <property type="protein sequence ID" value="SUN46341.1"/>
    <property type="molecule type" value="Genomic_DNA"/>
</dbReference>
<keyword evidence="1" id="KW-0472">Membrane</keyword>
<feature type="transmembrane region" description="Helical" evidence="1">
    <location>
        <begin position="95"/>
        <end position="114"/>
    </location>
</feature>
<dbReference type="InterPro" id="IPR021737">
    <property type="entry name" value="Phage_phiKZ_Orf197"/>
</dbReference>
<keyword evidence="1" id="KW-0812">Transmembrane</keyword>